<dbReference type="InterPro" id="IPR011649">
    <property type="entry name" value="KaiB_domain"/>
</dbReference>
<evidence type="ECO:0000313" key="3">
    <source>
        <dbReference type="Proteomes" id="UP000018922"/>
    </source>
</evidence>
<proteinExistence type="predicted"/>
<evidence type="ECO:0000313" key="2">
    <source>
        <dbReference type="EMBL" id="CDK98891.1"/>
    </source>
</evidence>
<dbReference type="AlphaFoldDB" id="V6F3P2"/>
<dbReference type="PANTHER" id="PTHR41709:SF2">
    <property type="entry name" value="CIRCADIAN CLOCK PROTEIN KAIB2"/>
    <property type="match status" value="1"/>
</dbReference>
<reference evidence="2 3" key="1">
    <citation type="journal article" date="2014" name="Genome Announc.">
        <title>Complete genome sequence of Magnetospirillum gryphiswaldense MSR-1.</title>
        <authorList>
            <person name="Wang X."/>
            <person name="Wang Q."/>
            <person name="Zhang W."/>
            <person name="Wang Y."/>
            <person name="Li L."/>
            <person name="Wen T."/>
            <person name="Zhang T."/>
            <person name="Zhang Y."/>
            <person name="Xu J."/>
            <person name="Hu J."/>
            <person name="Li S."/>
            <person name="Liu L."/>
            <person name="Liu J."/>
            <person name="Jiang W."/>
            <person name="Tian J."/>
            <person name="Li Y."/>
            <person name="Schuler D."/>
            <person name="Wang L."/>
            <person name="Li J."/>
        </authorList>
    </citation>
    <scope>NUCLEOTIDE SEQUENCE [LARGE SCALE GENOMIC DNA]</scope>
    <source>
        <strain evidence="3">DSM 6361 / JCM 21280 / NBRC 15271 / MSR-1</strain>
    </source>
</reference>
<feature type="domain" description="KaiB" evidence="1">
    <location>
        <begin position="6"/>
        <end position="86"/>
    </location>
</feature>
<gene>
    <name evidence="2" type="ordered locus">MGMSRv2__1676</name>
</gene>
<organism evidence="2 3">
    <name type="scientific">Magnetospirillum gryphiswaldense (strain DSM 6361 / JCM 21280 / NBRC 15271 / MSR-1)</name>
    <dbReference type="NCBI Taxonomy" id="431944"/>
    <lineage>
        <taxon>Bacteria</taxon>
        <taxon>Pseudomonadati</taxon>
        <taxon>Pseudomonadota</taxon>
        <taxon>Alphaproteobacteria</taxon>
        <taxon>Rhodospirillales</taxon>
        <taxon>Rhodospirillaceae</taxon>
        <taxon>Magnetospirillum</taxon>
    </lineage>
</organism>
<dbReference type="InterPro" id="IPR036249">
    <property type="entry name" value="Thioredoxin-like_sf"/>
</dbReference>
<dbReference type="STRING" id="1430440.MGMSRv2__1676"/>
<dbReference type="KEGG" id="mgy:MGMSRv2__1676"/>
<protein>
    <recommendedName>
        <fullName evidence="1">KaiB domain-containing protein</fullName>
    </recommendedName>
</protein>
<dbReference type="Gene3D" id="3.40.30.10">
    <property type="entry name" value="Glutaredoxin"/>
    <property type="match status" value="1"/>
</dbReference>
<dbReference type="Pfam" id="PF07689">
    <property type="entry name" value="KaiB"/>
    <property type="match status" value="1"/>
</dbReference>
<dbReference type="SMART" id="SM01248">
    <property type="entry name" value="KaiB"/>
    <property type="match status" value="1"/>
</dbReference>
<sequence>MSGKFELYVAGGAINSQTARRNLETAMARMNGGGEVEVIDVLADPKRALAAGILLTPALVRRQPKPVGMLLGTLTDHEVLLAFIRPADTP</sequence>
<dbReference type="InterPro" id="IPR039022">
    <property type="entry name" value="KaiB-like"/>
</dbReference>
<dbReference type="Proteomes" id="UP000018922">
    <property type="component" value="Chromosome I"/>
</dbReference>
<keyword evidence="3" id="KW-1185">Reference proteome</keyword>
<dbReference type="EMBL" id="HG794546">
    <property type="protein sequence ID" value="CDK98891.1"/>
    <property type="molecule type" value="Genomic_DNA"/>
</dbReference>
<name>V6F3P2_MAGGM</name>
<dbReference type="PANTHER" id="PTHR41709">
    <property type="entry name" value="KAIB-LIKE PROTEIN 1"/>
    <property type="match status" value="1"/>
</dbReference>
<accession>V6F3P2</accession>
<evidence type="ECO:0000259" key="1">
    <source>
        <dbReference type="SMART" id="SM01248"/>
    </source>
</evidence>
<dbReference type="SUPFAM" id="SSF52833">
    <property type="entry name" value="Thioredoxin-like"/>
    <property type="match status" value="1"/>
</dbReference>
<dbReference type="GO" id="GO:0048511">
    <property type="term" value="P:rhythmic process"/>
    <property type="evidence" value="ECO:0007669"/>
    <property type="project" value="InterPro"/>
</dbReference>
<dbReference type="HOGENOM" id="CLU_144073_2_0_5"/>